<keyword evidence="4" id="KW-1185">Reference proteome</keyword>
<name>A0A2G9GC61_9LAMI</name>
<dbReference type="Proteomes" id="UP000231279">
    <property type="component" value="Unassembled WGS sequence"/>
</dbReference>
<protein>
    <recommendedName>
        <fullName evidence="5">Aminotransferase-like plant mobile domain-containing protein</fullName>
    </recommendedName>
</protein>
<sequence length="431" mass="49385">MVYFKDVLPFPGSHQLVILDDENQSIDKGTCLAVCTVIAAHHQHSNELIRNQKSSSSARGDRQPLNEDFLPTLGRRIIQGKARWGDVLQFAGYWEWTKGILSRCRHKLDAACDNPKILLILIKEEASKVVTCGPWEPRVRTRKRCWTISSSPVGFPYCWVISKGPGGSYLRNYSKAHGRSYCDDCALILIGAPRDLHSLAGLPLTRSLYDEVILSFEELTAIDQINNRFIPRSCKYLFHVSLETWIFFWSKKDMKYQQSPPRKEKKKTRPKSTHNPSSDFDIHQELCTFVLPIDDVGSIRPTTFKIASMMATGRKVSLGIPILTSIYKRLNKVSNFPRLTRVNYPFPVYFVYAWLEELNDLEERKRNLIALLDQQQQILQSVQVEVREIEEEITTITNTYSLSDGGAENLNIAMKQVEVAKEELESLKLFI</sequence>
<evidence type="ECO:0000313" key="3">
    <source>
        <dbReference type="EMBL" id="PIN02887.1"/>
    </source>
</evidence>
<dbReference type="EMBL" id="NKXS01005731">
    <property type="protein sequence ID" value="PIN02887.1"/>
    <property type="molecule type" value="Genomic_DNA"/>
</dbReference>
<accession>A0A2G9GC61</accession>
<evidence type="ECO:0008006" key="5">
    <source>
        <dbReference type="Google" id="ProtNLM"/>
    </source>
</evidence>
<proteinExistence type="predicted"/>
<feature type="coiled-coil region" evidence="1">
    <location>
        <begin position="355"/>
        <end position="427"/>
    </location>
</feature>
<dbReference type="PANTHER" id="PTHR36607">
    <property type="entry name" value="1,2-DIHYDROXY-3-KETO-5-METHYLTHIOPENTENE DIOXYGENASE 4"/>
    <property type="match status" value="1"/>
</dbReference>
<comment type="caution">
    <text evidence="3">The sequence shown here is derived from an EMBL/GenBank/DDBJ whole genome shotgun (WGS) entry which is preliminary data.</text>
</comment>
<dbReference type="PANTHER" id="PTHR36607:SF20">
    <property type="entry name" value="AMINOTRANSFERASE-LIKE PLANT MOBILE DOMAIN-CONTAINING PROTEIN"/>
    <property type="match status" value="1"/>
</dbReference>
<feature type="region of interest" description="Disordered" evidence="2">
    <location>
        <begin position="258"/>
        <end position="279"/>
    </location>
</feature>
<dbReference type="OrthoDB" id="910577at2759"/>
<evidence type="ECO:0000313" key="4">
    <source>
        <dbReference type="Proteomes" id="UP000231279"/>
    </source>
</evidence>
<reference evidence="4" key="1">
    <citation type="journal article" date="2018" name="Gigascience">
        <title>Genome assembly of the Pink Ipe (Handroanthus impetiginosus, Bignoniaceae), a highly valued, ecologically keystone Neotropical timber forest tree.</title>
        <authorList>
            <person name="Silva-Junior O.B."/>
            <person name="Grattapaglia D."/>
            <person name="Novaes E."/>
            <person name="Collevatti R.G."/>
        </authorList>
    </citation>
    <scope>NUCLEOTIDE SEQUENCE [LARGE SCALE GENOMIC DNA]</scope>
    <source>
        <strain evidence="4">cv. UFG-1</strain>
    </source>
</reference>
<evidence type="ECO:0000256" key="1">
    <source>
        <dbReference type="SAM" id="Coils"/>
    </source>
</evidence>
<feature type="compositionally biased region" description="Polar residues" evidence="2">
    <location>
        <begin position="48"/>
        <end position="58"/>
    </location>
</feature>
<keyword evidence="1" id="KW-0175">Coiled coil</keyword>
<organism evidence="3 4">
    <name type="scientific">Handroanthus impetiginosus</name>
    <dbReference type="NCBI Taxonomy" id="429701"/>
    <lineage>
        <taxon>Eukaryota</taxon>
        <taxon>Viridiplantae</taxon>
        <taxon>Streptophyta</taxon>
        <taxon>Embryophyta</taxon>
        <taxon>Tracheophyta</taxon>
        <taxon>Spermatophyta</taxon>
        <taxon>Magnoliopsida</taxon>
        <taxon>eudicotyledons</taxon>
        <taxon>Gunneridae</taxon>
        <taxon>Pentapetalae</taxon>
        <taxon>asterids</taxon>
        <taxon>lamiids</taxon>
        <taxon>Lamiales</taxon>
        <taxon>Bignoniaceae</taxon>
        <taxon>Crescentiina</taxon>
        <taxon>Tabebuia alliance</taxon>
        <taxon>Handroanthus</taxon>
    </lineage>
</organism>
<dbReference type="AlphaFoldDB" id="A0A2G9GC61"/>
<feature type="region of interest" description="Disordered" evidence="2">
    <location>
        <begin position="48"/>
        <end position="67"/>
    </location>
</feature>
<evidence type="ECO:0000256" key="2">
    <source>
        <dbReference type="SAM" id="MobiDB-lite"/>
    </source>
</evidence>
<gene>
    <name evidence="3" type="ORF">CDL12_24595</name>
</gene>
<feature type="compositionally biased region" description="Basic residues" evidence="2">
    <location>
        <begin position="263"/>
        <end position="272"/>
    </location>
</feature>